<keyword evidence="2" id="KW-1185">Reference proteome</keyword>
<sequence>MSDTLEELYLERLSFIEERCRDTPEYNAASDEYDAARAALRQTLNKRQRRLLLRVEDAQAALCDCTAAAAFAGGWRLRARLAASAGL</sequence>
<dbReference type="AlphaFoldDB" id="A0A498CKR4"/>
<dbReference type="InterPro" id="IPR049215">
    <property type="entry name" value="DUF6809"/>
</dbReference>
<comment type="caution">
    <text evidence="1">The sequence shown here is derived from an EMBL/GenBank/DDBJ whole genome shotgun (WGS) entry which is preliminary data.</text>
</comment>
<proteinExistence type="predicted"/>
<dbReference type="Proteomes" id="UP000276301">
    <property type="component" value="Unassembled WGS sequence"/>
</dbReference>
<reference evidence="1 2" key="1">
    <citation type="submission" date="2018-10" db="EMBL/GenBank/DDBJ databases">
        <title>Anaerotruncus faecis sp. nov., isolated from human feces.</title>
        <authorList>
            <person name="Wang Y.-J."/>
        </authorList>
    </citation>
    <scope>NUCLEOTIDE SEQUENCE [LARGE SCALE GENOMIC DNA]</scope>
    <source>
        <strain evidence="1 2">22A2-44</strain>
    </source>
</reference>
<evidence type="ECO:0000313" key="1">
    <source>
        <dbReference type="EMBL" id="RLL09727.1"/>
    </source>
</evidence>
<protein>
    <submittedName>
        <fullName evidence="1">Uncharacterized protein</fullName>
    </submittedName>
</protein>
<evidence type="ECO:0000313" key="2">
    <source>
        <dbReference type="Proteomes" id="UP000276301"/>
    </source>
</evidence>
<accession>A0A498CKR4</accession>
<gene>
    <name evidence="1" type="ORF">D4A47_09775</name>
</gene>
<dbReference type="RefSeq" id="WP_121587135.1">
    <property type="nucleotide sequence ID" value="NZ_DBGCTL010000053.1"/>
</dbReference>
<dbReference type="EMBL" id="RCHT01000018">
    <property type="protein sequence ID" value="RLL09727.1"/>
    <property type="molecule type" value="Genomic_DNA"/>
</dbReference>
<name>A0A498CKR4_9FIRM</name>
<organism evidence="1 2">
    <name type="scientific">Anaerotruncus massiliensis</name>
    <name type="common">ex Liu et al. 2021</name>
    <dbReference type="NCBI Taxonomy" id="2321404"/>
    <lineage>
        <taxon>Bacteria</taxon>
        <taxon>Bacillati</taxon>
        <taxon>Bacillota</taxon>
        <taxon>Clostridia</taxon>
        <taxon>Eubacteriales</taxon>
        <taxon>Oscillospiraceae</taxon>
        <taxon>Anaerotruncus</taxon>
    </lineage>
</organism>
<dbReference type="Pfam" id="PF20648">
    <property type="entry name" value="DUF6809"/>
    <property type="match status" value="1"/>
</dbReference>